<reference evidence="1 2" key="1">
    <citation type="journal article" date="2021" name="Hortic Res">
        <title>High-quality reference genome and annotation aids understanding of berry development for evergreen blueberry (Vaccinium darrowii).</title>
        <authorList>
            <person name="Yu J."/>
            <person name="Hulse-Kemp A.M."/>
            <person name="Babiker E."/>
            <person name="Staton M."/>
        </authorList>
    </citation>
    <scope>NUCLEOTIDE SEQUENCE [LARGE SCALE GENOMIC DNA]</scope>
    <source>
        <strain evidence="2">cv. NJ 8807/NJ 8810</strain>
        <tissue evidence="1">Young leaf</tissue>
    </source>
</reference>
<proteinExistence type="predicted"/>
<evidence type="ECO:0000313" key="2">
    <source>
        <dbReference type="Proteomes" id="UP000828048"/>
    </source>
</evidence>
<comment type="caution">
    <text evidence="1">The sequence shown here is derived from an EMBL/GenBank/DDBJ whole genome shotgun (WGS) entry which is preliminary data.</text>
</comment>
<name>A0ACB7XRK1_9ERIC</name>
<gene>
    <name evidence="1" type="ORF">Vadar_018226</name>
</gene>
<evidence type="ECO:0000313" key="1">
    <source>
        <dbReference type="EMBL" id="KAH7843562.1"/>
    </source>
</evidence>
<organism evidence="1 2">
    <name type="scientific">Vaccinium darrowii</name>
    <dbReference type="NCBI Taxonomy" id="229202"/>
    <lineage>
        <taxon>Eukaryota</taxon>
        <taxon>Viridiplantae</taxon>
        <taxon>Streptophyta</taxon>
        <taxon>Embryophyta</taxon>
        <taxon>Tracheophyta</taxon>
        <taxon>Spermatophyta</taxon>
        <taxon>Magnoliopsida</taxon>
        <taxon>eudicotyledons</taxon>
        <taxon>Gunneridae</taxon>
        <taxon>Pentapetalae</taxon>
        <taxon>asterids</taxon>
        <taxon>Ericales</taxon>
        <taxon>Ericaceae</taxon>
        <taxon>Vaccinioideae</taxon>
        <taxon>Vaccinieae</taxon>
        <taxon>Vaccinium</taxon>
    </lineage>
</organism>
<sequence length="361" mass="40636">MKSILPSSPSSQDSTTTITTSTTATATATTGATNTSEDRSETRDSCYFPKCRKDANCNCEMCLASINATLDLMPNSSLTKNSTSKRVPRSPISFNPWIMSTPKSSNNPNKASPPVNSRARMGFHGKVKRKKRDLGFGFMLFRLFFGLSLVFAAESGFSWVMFRVLKPHLSMEIVRDFGEKSWVLEGINEKVEFLHREVQSSISGKVADCSSNESLWKIHQDDLLLNSRCTLYKSAAEEVSIWGWPLQTAGLLTAGFSSRSLTILSGRVTEWSDGKFSYSTRNANETWVQQKWSASVVQLDPNTWLMEYRRTGAVENSRIISAVLEFLKFRLSRKVKRMKHEFWASGNQFNDFTRDGFKVPT</sequence>
<protein>
    <submittedName>
        <fullName evidence="1">Uncharacterized protein</fullName>
    </submittedName>
</protein>
<keyword evidence="2" id="KW-1185">Reference proteome</keyword>
<dbReference type="EMBL" id="CM037151">
    <property type="protein sequence ID" value="KAH7843562.1"/>
    <property type="molecule type" value="Genomic_DNA"/>
</dbReference>
<accession>A0ACB7XRK1</accession>
<dbReference type="Proteomes" id="UP000828048">
    <property type="component" value="Chromosome 1"/>
</dbReference>